<dbReference type="Proteomes" id="UP000000314">
    <property type="component" value="Chromosome 4"/>
</dbReference>
<protein>
    <recommendedName>
        <fullName evidence="2 3">Protein BCP1</fullName>
    </recommendedName>
</protein>
<dbReference type="PANTHER" id="PTHR13261">
    <property type="entry name" value="BRCA2 AND CDKN1A INTERACTING PROTEIN"/>
    <property type="match status" value="1"/>
</dbReference>
<dbReference type="EMBL" id="FN392322">
    <property type="protein sequence ID" value="CAY71539.1"/>
    <property type="molecule type" value="Genomic_DNA"/>
</dbReference>
<dbReference type="AlphaFoldDB" id="C4R7G4"/>
<feature type="compositionally biased region" description="Acidic residues" evidence="4">
    <location>
        <begin position="9"/>
        <end position="24"/>
    </location>
</feature>
<reference evidence="5 6" key="1">
    <citation type="journal article" date="2009" name="Nat. Biotechnol.">
        <title>Genome sequence of the recombinant protein production host Pichia pastoris.</title>
        <authorList>
            <person name="De Schutter K."/>
            <person name="Lin Y.C."/>
            <person name="Tiels P."/>
            <person name="Van Hecke A."/>
            <person name="Glinka S."/>
            <person name="Weber-Lehmann J."/>
            <person name="Rouze P."/>
            <person name="Van de Peer Y."/>
            <person name="Callewaert N."/>
        </authorList>
    </citation>
    <scope>NUCLEOTIDE SEQUENCE [LARGE SCALE GENOMIC DNA]</scope>
    <source>
        <strain evidence="6">GS115 / ATCC 20864</strain>
    </source>
</reference>
<evidence type="ECO:0000256" key="2">
    <source>
        <dbReference type="ARBA" id="ARBA00014649"/>
    </source>
</evidence>
<dbReference type="InterPro" id="IPR025602">
    <property type="entry name" value="BCP1_family"/>
</dbReference>
<dbReference type="PIRSF" id="PIRSF028983">
    <property type="entry name" value="BCP1"/>
    <property type="match status" value="1"/>
</dbReference>
<dbReference type="InParanoid" id="C4R7G4"/>
<dbReference type="STRING" id="644223.C4R7G4"/>
<evidence type="ECO:0000256" key="3">
    <source>
        <dbReference type="PIRNR" id="PIRNR028983"/>
    </source>
</evidence>
<name>C4R7G4_KOMPG</name>
<evidence type="ECO:0000313" key="6">
    <source>
        <dbReference type="Proteomes" id="UP000000314"/>
    </source>
</evidence>
<dbReference type="PANTHER" id="PTHR13261:SF0">
    <property type="entry name" value="BRCA2 AND CDKN1A-INTERACTING PROTEIN"/>
    <property type="match status" value="1"/>
</dbReference>
<evidence type="ECO:0000256" key="1">
    <source>
        <dbReference type="ARBA" id="ARBA00006781"/>
    </source>
</evidence>
<sequence length="297" mass="34325">MSKKRVQEDSDSDIDLSSTDEELEQPQLQTNDEEPEIVDVDFDFFDFNPEIDFHSVKNFIRQLFGDDNVDIELSALTDLLLEEGHVGTTVKTDGKGGDPFSILSVLNLTKNLKQTAVSKLVDYILAKTSKSTEFNIMLRQLLKQNSKYKTGLIFSERLINMPVETVPPMYKMLLEEMEKSEDSHEEYELDYFIVVSKVYQLVASEADKLLDDSNKRKKTKTADSSKKEMDYFHYEDTVLEKNSTNYGYFNYNRKVQESDARRVFTDYGIEPKMSLILLTKAQLSKAIVEMEQQFPPF</sequence>
<dbReference type="eggNOG" id="KOG3034">
    <property type="taxonomic scope" value="Eukaryota"/>
</dbReference>
<dbReference type="GO" id="GO:0000055">
    <property type="term" value="P:ribosomal large subunit export from nucleus"/>
    <property type="evidence" value="ECO:0007669"/>
    <property type="project" value="EnsemblFungi"/>
</dbReference>
<dbReference type="KEGG" id="ppa:PAS_chr4_0301"/>
<dbReference type="OrthoDB" id="27543at2759"/>
<dbReference type="GO" id="GO:0030674">
    <property type="term" value="F:protein-macromolecule adaptor activity"/>
    <property type="evidence" value="ECO:0007669"/>
    <property type="project" value="EnsemblFungi"/>
</dbReference>
<accession>C4R7G4</accession>
<keyword evidence="3" id="KW-0653">Protein transport</keyword>
<proteinExistence type="inferred from homology"/>
<comment type="function">
    <text evidence="3">Involved in nuclear export, actin cytoskeleton organization and vesicular transport.</text>
</comment>
<keyword evidence="3" id="KW-0539">Nucleus</keyword>
<evidence type="ECO:0000256" key="4">
    <source>
        <dbReference type="SAM" id="MobiDB-lite"/>
    </source>
</evidence>
<dbReference type="GeneID" id="8200743"/>
<organism evidence="5 6">
    <name type="scientific">Komagataella phaffii (strain GS115 / ATCC 20864)</name>
    <name type="common">Yeast</name>
    <name type="synonym">Pichia pastoris</name>
    <dbReference type="NCBI Taxonomy" id="644223"/>
    <lineage>
        <taxon>Eukaryota</taxon>
        <taxon>Fungi</taxon>
        <taxon>Dikarya</taxon>
        <taxon>Ascomycota</taxon>
        <taxon>Saccharomycotina</taxon>
        <taxon>Pichiomycetes</taxon>
        <taxon>Pichiales</taxon>
        <taxon>Pichiaceae</taxon>
        <taxon>Komagataella</taxon>
    </lineage>
</organism>
<feature type="region of interest" description="Disordered" evidence="4">
    <location>
        <begin position="1"/>
        <end position="32"/>
    </location>
</feature>
<dbReference type="GO" id="GO:0044183">
    <property type="term" value="F:protein folding chaperone"/>
    <property type="evidence" value="ECO:0007669"/>
    <property type="project" value="EnsemblFungi"/>
</dbReference>
<keyword evidence="3" id="KW-0813">Transport</keyword>
<evidence type="ECO:0000313" key="5">
    <source>
        <dbReference type="EMBL" id="CAY71539.1"/>
    </source>
</evidence>
<comment type="similarity">
    <text evidence="1 3">Belongs to the BCP1 family.</text>
</comment>
<dbReference type="OMA" id="VKFYRKE"/>
<keyword evidence="6" id="KW-1185">Reference proteome</keyword>
<dbReference type="FunCoup" id="C4R7G4">
    <property type="interactions" value="1011"/>
</dbReference>
<comment type="subcellular location">
    <subcellularLocation>
        <location evidence="3">Nucleus</location>
    </subcellularLocation>
</comment>
<dbReference type="GO" id="GO:0006611">
    <property type="term" value="P:protein export from nucleus"/>
    <property type="evidence" value="ECO:0007669"/>
    <property type="project" value="EnsemblFungi"/>
</dbReference>
<dbReference type="RefSeq" id="XP_002493718.1">
    <property type="nucleotide sequence ID" value="XM_002493673.1"/>
</dbReference>
<gene>
    <name evidence="5" type="ordered locus">PAS_chr4_0301</name>
</gene>
<dbReference type="HOGENOM" id="CLU_068770_2_0_1"/>
<dbReference type="GO" id="GO:0005634">
    <property type="term" value="C:nucleus"/>
    <property type="evidence" value="ECO:0007669"/>
    <property type="project" value="UniProtKB-SubCell"/>
</dbReference>
<dbReference type="Pfam" id="PF13862">
    <property type="entry name" value="BCCIP"/>
    <property type="match status" value="1"/>
</dbReference>